<dbReference type="Proteomes" id="UP001195483">
    <property type="component" value="Unassembled WGS sequence"/>
</dbReference>
<feature type="non-terminal residue" evidence="1">
    <location>
        <position position="69"/>
    </location>
</feature>
<reference evidence="1" key="3">
    <citation type="submission" date="2023-05" db="EMBL/GenBank/DDBJ databases">
        <authorList>
            <person name="Smith C.H."/>
        </authorList>
    </citation>
    <scope>NUCLEOTIDE SEQUENCE</scope>
    <source>
        <strain evidence="1">CHS0354</strain>
        <tissue evidence="1">Mantle</tissue>
    </source>
</reference>
<keyword evidence="2" id="KW-1185">Reference proteome</keyword>
<dbReference type="EMBL" id="JAEAOA010001146">
    <property type="protein sequence ID" value="KAK3593574.1"/>
    <property type="molecule type" value="Genomic_DNA"/>
</dbReference>
<gene>
    <name evidence="1" type="ORF">CHS0354_018662</name>
</gene>
<name>A0AAE0SKH9_9BIVA</name>
<dbReference type="AlphaFoldDB" id="A0AAE0SKH9"/>
<reference evidence="1" key="2">
    <citation type="journal article" date="2021" name="Genome Biol. Evol.">
        <title>Developing a high-quality reference genome for a parasitic bivalve with doubly uniparental inheritance (Bivalvia: Unionida).</title>
        <authorList>
            <person name="Smith C.H."/>
        </authorList>
    </citation>
    <scope>NUCLEOTIDE SEQUENCE</scope>
    <source>
        <strain evidence="1">CHS0354</strain>
        <tissue evidence="1">Mantle</tissue>
    </source>
</reference>
<evidence type="ECO:0000313" key="1">
    <source>
        <dbReference type="EMBL" id="KAK3593574.1"/>
    </source>
</evidence>
<reference evidence="1" key="1">
    <citation type="journal article" date="2021" name="Genome Biol. Evol.">
        <title>A High-Quality Reference Genome for a Parasitic Bivalve with Doubly Uniparental Inheritance (Bivalvia: Unionida).</title>
        <authorList>
            <person name="Smith C.H."/>
        </authorList>
    </citation>
    <scope>NUCLEOTIDE SEQUENCE</scope>
    <source>
        <strain evidence="1">CHS0354</strain>
    </source>
</reference>
<sequence>MQKGPGKRGVSHRYKGRASPVDQSIALPCRDVVYDLKRRPDVLFVGQICSSRKALSPMACQSAVQLQLV</sequence>
<evidence type="ECO:0000313" key="2">
    <source>
        <dbReference type="Proteomes" id="UP001195483"/>
    </source>
</evidence>
<protein>
    <submittedName>
        <fullName evidence="1">Uncharacterized protein</fullName>
    </submittedName>
</protein>
<proteinExistence type="predicted"/>
<organism evidence="1 2">
    <name type="scientific">Potamilus streckersoni</name>
    <dbReference type="NCBI Taxonomy" id="2493646"/>
    <lineage>
        <taxon>Eukaryota</taxon>
        <taxon>Metazoa</taxon>
        <taxon>Spiralia</taxon>
        <taxon>Lophotrochozoa</taxon>
        <taxon>Mollusca</taxon>
        <taxon>Bivalvia</taxon>
        <taxon>Autobranchia</taxon>
        <taxon>Heteroconchia</taxon>
        <taxon>Palaeoheterodonta</taxon>
        <taxon>Unionida</taxon>
        <taxon>Unionoidea</taxon>
        <taxon>Unionidae</taxon>
        <taxon>Ambleminae</taxon>
        <taxon>Lampsilini</taxon>
        <taxon>Potamilus</taxon>
    </lineage>
</organism>
<comment type="caution">
    <text evidence="1">The sequence shown here is derived from an EMBL/GenBank/DDBJ whole genome shotgun (WGS) entry which is preliminary data.</text>
</comment>
<accession>A0AAE0SKH9</accession>